<dbReference type="PANTHER" id="PTHR43716">
    <property type="entry name" value="D-2-HYDROXYGLUTARATE DEHYDROGENASE, MITOCHONDRIAL"/>
    <property type="match status" value="1"/>
</dbReference>
<dbReference type="PANTHER" id="PTHR43716:SF1">
    <property type="entry name" value="D-2-HYDROXYGLUTARATE DEHYDROGENASE, MITOCHONDRIAL"/>
    <property type="match status" value="1"/>
</dbReference>
<keyword evidence="4" id="KW-1185">Reference proteome</keyword>
<reference evidence="3 4" key="1">
    <citation type="submission" date="2019-01" db="EMBL/GenBank/DDBJ databases">
        <authorList>
            <person name="Sayadi A."/>
        </authorList>
    </citation>
    <scope>NUCLEOTIDE SEQUENCE [LARGE SCALE GENOMIC DNA]</scope>
</reference>
<dbReference type="AlphaFoldDB" id="A0A653CB66"/>
<comment type="cofactor">
    <cofactor evidence="1">
        <name>FAD</name>
        <dbReference type="ChEBI" id="CHEBI:57692"/>
    </cofactor>
</comment>
<dbReference type="OrthoDB" id="6776471at2759"/>
<dbReference type="GO" id="GO:0016491">
    <property type="term" value="F:oxidoreductase activity"/>
    <property type="evidence" value="ECO:0007669"/>
    <property type="project" value="UniProtKB-KW"/>
</dbReference>
<evidence type="ECO:0000256" key="2">
    <source>
        <dbReference type="ARBA" id="ARBA00023002"/>
    </source>
</evidence>
<sequence length="121" mass="14029">MFSNCARRLELLYRRQVSRKCGLHGRPNFTKNNYKVTRGHFGYLEEGHILYFQKLLGDARVLTDLSDLENYNVDRYTQVRAICPQGGNTDVVGASVPVFDEIVVSTECYSMSSRLRVRKYR</sequence>
<name>A0A653CB66_CALMS</name>
<accession>A0A653CB66</accession>
<dbReference type="EMBL" id="CAACVG010007282">
    <property type="protein sequence ID" value="VEN44634.1"/>
    <property type="molecule type" value="Genomic_DNA"/>
</dbReference>
<dbReference type="InterPro" id="IPR016167">
    <property type="entry name" value="FAD-bd_PCMH_sub1"/>
</dbReference>
<protein>
    <submittedName>
        <fullName evidence="3">Uncharacterized protein</fullName>
    </submittedName>
</protein>
<evidence type="ECO:0000313" key="4">
    <source>
        <dbReference type="Proteomes" id="UP000410492"/>
    </source>
</evidence>
<evidence type="ECO:0000256" key="1">
    <source>
        <dbReference type="ARBA" id="ARBA00001974"/>
    </source>
</evidence>
<dbReference type="Proteomes" id="UP000410492">
    <property type="component" value="Unassembled WGS sequence"/>
</dbReference>
<gene>
    <name evidence="3" type="ORF">CALMAC_LOCUS7356</name>
</gene>
<evidence type="ECO:0000313" key="3">
    <source>
        <dbReference type="EMBL" id="VEN44634.1"/>
    </source>
</evidence>
<keyword evidence="2" id="KW-0560">Oxidoreductase</keyword>
<dbReference type="GO" id="GO:0005739">
    <property type="term" value="C:mitochondrion"/>
    <property type="evidence" value="ECO:0007669"/>
    <property type="project" value="TreeGrafter"/>
</dbReference>
<dbReference type="InterPro" id="IPR051264">
    <property type="entry name" value="FAD-oxidored/transferase_4"/>
</dbReference>
<dbReference type="Gene3D" id="3.30.43.10">
    <property type="entry name" value="Uridine Diphospho-n-acetylenolpyruvylglucosamine Reductase, domain 2"/>
    <property type="match status" value="1"/>
</dbReference>
<proteinExistence type="predicted"/>
<organism evidence="3 4">
    <name type="scientific">Callosobruchus maculatus</name>
    <name type="common">Southern cowpea weevil</name>
    <name type="synonym">Pulse bruchid</name>
    <dbReference type="NCBI Taxonomy" id="64391"/>
    <lineage>
        <taxon>Eukaryota</taxon>
        <taxon>Metazoa</taxon>
        <taxon>Ecdysozoa</taxon>
        <taxon>Arthropoda</taxon>
        <taxon>Hexapoda</taxon>
        <taxon>Insecta</taxon>
        <taxon>Pterygota</taxon>
        <taxon>Neoptera</taxon>
        <taxon>Endopterygota</taxon>
        <taxon>Coleoptera</taxon>
        <taxon>Polyphaga</taxon>
        <taxon>Cucujiformia</taxon>
        <taxon>Chrysomeloidea</taxon>
        <taxon>Chrysomelidae</taxon>
        <taxon>Bruchinae</taxon>
        <taxon>Bruchini</taxon>
        <taxon>Callosobruchus</taxon>
    </lineage>
</organism>